<evidence type="ECO:0000256" key="6">
    <source>
        <dbReference type="ARBA" id="ARBA00022679"/>
    </source>
</evidence>
<dbReference type="UniPathway" id="UPA00034">
    <property type="reaction ID" value="UER00015"/>
</dbReference>
<dbReference type="SUPFAM" id="SSF55021">
    <property type="entry name" value="ACT-like"/>
    <property type="match status" value="2"/>
</dbReference>
<evidence type="ECO:0000256" key="13">
    <source>
        <dbReference type="PIRSR" id="PIRSR000726-1"/>
    </source>
</evidence>
<keyword evidence="6 14" id="KW-0808">Transferase</keyword>
<dbReference type="InterPro" id="IPR002912">
    <property type="entry name" value="ACT_dom"/>
</dbReference>
<feature type="binding site" evidence="13">
    <location>
        <position position="120"/>
    </location>
    <ligand>
        <name>substrate</name>
    </ligand>
</feature>
<name>A0A0C2VYG8_9BACL</name>
<evidence type="ECO:0000256" key="2">
    <source>
        <dbReference type="ARBA" id="ARBA00004766"/>
    </source>
</evidence>
<reference evidence="17 18" key="1">
    <citation type="submission" date="2015-01" db="EMBL/GenBank/DDBJ databases">
        <title>Genome sequencing of Jeotgalibacillus soli.</title>
        <authorList>
            <person name="Goh K.M."/>
            <person name="Chan K.-G."/>
            <person name="Yaakop A.S."/>
            <person name="Ee R."/>
            <person name="Gan H.M."/>
            <person name="Chan C.S."/>
        </authorList>
    </citation>
    <scope>NUCLEOTIDE SEQUENCE [LARGE SCALE GENOMIC DNA]</scope>
    <source>
        <strain evidence="17 18">P9</strain>
    </source>
</reference>
<keyword evidence="9 13" id="KW-0067">ATP-binding</keyword>
<dbReference type="GO" id="GO:0009088">
    <property type="term" value="P:threonine biosynthetic process"/>
    <property type="evidence" value="ECO:0007669"/>
    <property type="project" value="UniProtKB-UniPathway"/>
</dbReference>
<dbReference type="InterPro" id="IPR035804">
    <property type="entry name" value="AKIII_YclM_N"/>
</dbReference>
<dbReference type="EC" id="2.7.2.4" evidence="14"/>
<sequence>MKVVKFGGSSVASATQFEKVAKIVLADPERKAVIVSAPGKRFKEDIKTTDLLITLANSVNENGYDQDALTAVLNRYKEVIEELSLDRQLLTEIEGNIKESISLYRRDYERLLDALKASGENNNAKVMTAYFNALGHKAAYISPKEAGMLVTDEPGNAQILPEAYENIAKLRERDGLLVIPGFFGYSHQGHIVTFPRGGSDITGSIIAAGLDATEYENFTDVDSIYCVNPTLVDKPHELKELTYREMRELSYSGFSVFHDEALQPVFQKGIPVCVKNTNHPEAPGTRIVLERQINDQPVVGIASDNGFCSVNITKYLMNRELGFGRRLLEILEDEHISYEHTPSGIDNMSIIVRSHQLYNGKEERVLDRIRQELLVDDVYIERDLAMIMVVGEGMKHTVGIASKATQALAKSGANIKMINQGSSEVSMMFGVDGATVDQAVKCLYYAYFVD</sequence>
<dbReference type="PANTHER" id="PTHR21499">
    <property type="entry name" value="ASPARTATE KINASE"/>
    <property type="match status" value="1"/>
</dbReference>
<evidence type="ECO:0000256" key="1">
    <source>
        <dbReference type="ARBA" id="ARBA00003121"/>
    </source>
</evidence>
<keyword evidence="8 14" id="KW-0418">Kinase</keyword>
<dbReference type="PIRSF" id="PIRSF000726">
    <property type="entry name" value="Asp_kin"/>
    <property type="match status" value="1"/>
</dbReference>
<dbReference type="Gene3D" id="3.40.1160.10">
    <property type="entry name" value="Acetylglutamate kinase-like"/>
    <property type="match status" value="1"/>
</dbReference>
<dbReference type="GO" id="GO:0019877">
    <property type="term" value="P:diaminopimelate biosynthetic process"/>
    <property type="evidence" value="ECO:0007669"/>
    <property type="project" value="UniProtKB-KW"/>
</dbReference>
<comment type="function">
    <text evidence="1">Catalyzes the phosphorylation of the beta-carboxyl group of aspartic acid with ATP to yield 4-phospho-L-aspartate, which is involved in the branched biosynthetic pathway leading to the biosynthesis of amino acids threonine, isoleucine and methionine.</text>
</comment>
<dbReference type="InterPro" id="IPR001341">
    <property type="entry name" value="Asp_kinase"/>
</dbReference>
<evidence type="ECO:0000313" key="17">
    <source>
        <dbReference type="EMBL" id="KIL49451.1"/>
    </source>
</evidence>
<evidence type="ECO:0000256" key="15">
    <source>
        <dbReference type="RuleBase" id="RU004249"/>
    </source>
</evidence>
<dbReference type="PROSITE" id="PS00324">
    <property type="entry name" value="ASPARTOKINASE"/>
    <property type="match status" value="1"/>
</dbReference>
<comment type="pathway">
    <text evidence="3 15">Amino-acid biosynthesis; L-methionine biosynthesis via de novo pathway; L-homoserine from L-aspartate: step 1/3.</text>
</comment>
<accession>A0A0C2VYG8</accession>
<dbReference type="CDD" id="cd04245">
    <property type="entry name" value="AAK_AKiii-YclM-BS"/>
    <property type="match status" value="1"/>
</dbReference>
<dbReference type="Pfam" id="PF22468">
    <property type="entry name" value="ACT_9"/>
    <property type="match status" value="1"/>
</dbReference>
<evidence type="ECO:0000256" key="4">
    <source>
        <dbReference type="ARBA" id="ARBA00005139"/>
    </source>
</evidence>
<dbReference type="GO" id="GO:0009089">
    <property type="term" value="P:lysine biosynthetic process via diaminopimelate"/>
    <property type="evidence" value="ECO:0007669"/>
    <property type="project" value="UniProtKB-UniPathway"/>
</dbReference>
<feature type="domain" description="ACT" evidence="16">
    <location>
        <begin position="389"/>
        <end position="450"/>
    </location>
</feature>
<comment type="pathway">
    <text evidence="2 15">Amino-acid biosynthesis; L-lysine biosynthesis via DAP pathway; (S)-tetrahydrodipicolinate from L-aspartate: step 1/4.</text>
</comment>
<protein>
    <recommendedName>
        <fullName evidence="14">Aspartokinase</fullName>
        <ecNumber evidence="14">2.7.2.4</ecNumber>
    </recommendedName>
</protein>
<dbReference type="GO" id="GO:0004072">
    <property type="term" value="F:aspartate kinase activity"/>
    <property type="evidence" value="ECO:0007669"/>
    <property type="project" value="UniProtKB-EC"/>
</dbReference>
<dbReference type="InterPro" id="IPR036393">
    <property type="entry name" value="AceGlu_kinase-like_sf"/>
</dbReference>
<evidence type="ECO:0000256" key="5">
    <source>
        <dbReference type="ARBA" id="ARBA00010122"/>
    </source>
</evidence>
<dbReference type="InterPro" id="IPR054352">
    <property type="entry name" value="ACT_Aspartokinase"/>
</dbReference>
<feature type="binding site" evidence="13">
    <location>
        <position position="225"/>
    </location>
    <ligand>
        <name>ATP</name>
        <dbReference type="ChEBI" id="CHEBI:30616"/>
    </ligand>
</feature>
<evidence type="ECO:0000256" key="10">
    <source>
        <dbReference type="ARBA" id="ARBA00022915"/>
    </source>
</evidence>
<dbReference type="GO" id="GO:0005524">
    <property type="term" value="F:ATP binding"/>
    <property type="evidence" value="ECO:0007669"/>
    <property type="project" value="UniProtKB-KW"/>
</dbReference>
<dbReference type="RefSeq" id="WP_041086627.1">
    <property type="nucleotide sequence ID" value="NZ_JXRP01000009.1"/>
</dbReference>
<dbReference type="OrthoDB" id="9799110at2"/>
<dbReference type="PATRIC" id="fig|889306.3.peg.922"/>
<dbReference type="NCBIfam" id="TIGR00657">
    <property type="entry name" value="asp_kinases"/>
    <property type="match status" value="1"/>
</dbReference>
<organism evidence="17 18">
    <name type="scientific">Jeotgalibacillus soli</name>
    <dbReference type="NCBI Taxonomy" id="889306"/>
    <lineage>
        <taxon>Bacteria</taxon>
        <taxon>Bacillati</taxon>
        <taxon>Bacillota</taxon>
        <taxon>Bacilli</taxon>
        <taxon>Bacillales</taxon>
        <taxon>Caryophanaceae</taxon>
        <taxon>Jeotgalibacillus</taxon>
    </lineage>
</organism>
<dbReference type="AlphaFoldDB" id="A0A0C2VYG8"/>
<dbReference type="EMBL" id="JXRP01000009">
    <property type="protein sequence ID" value="KIL49451.1"/>
    <property type="molecule type" value="Genomic_DNA"/>
</dbReference>
<evidence type="ECO:0000256" key="11">
    <source>
        <dbReference type="ARBA" id="ARBA00023154"/>
    </source>
</evidence>
<evidence type="ECO:0000256" key="3">
    <source>
        <dbReference type="ARBA" id="ARBA00004986"/>
    </source>
</evidence>
<dbReference type="InterPro" id="IPR045865">
    <property type="entry name" value="ACT-like_dom_sf"/>
</dbReference>
<keyword evidence="18" id="KW-1185">Reference proteome</keyword>
<dbReference type="UniPathway" id="UPA00050">
    <property type="reaction ID" value="UER00461"/>
</dbReference>
<dbReference type="PROSITE" id="PS51671">
    <property type="entry name" value="ACT"/>
    <property type="match status" value="1"/>
</dbReference>
<dbReference type="CDD" id="cd04916">
    <property type="entry name" value="ACT_AKiii-YclM-BS_2"/>
    <property type="match status" value="1"/>
</dbReference>
<dbReference type="FunFam" id="3.30.2130.10:FF:000001">
    <property type="entry name" value="Bifunctional aspartokinase/homoserine dehydrogenase"/>
    <property type="match status" value="1"/>
</dbReference>
<dbReference type="CDD" id="cd04911">
    <property type="entry name" value="ACT_AKiii-YclM-BS_1"/>
    <property type="match status" value="1"/>
</dbReference>
<keyword evidence="15" id="KW-0028">Amino-acid biosynthesis</keyword>
<evidence type="ECO:0000259" key="16">
    <source>
        <dbReference type="PROSITE" id="PS51671"/>
    </source>
</evidence>
<dbReference type="Pfam" id="PF00696">
    <property type="entry name" value="AA_kinase"/>
    <property type="match status" value="1"/>
</dbReference>
<proteinExistence type="inferred from homology"/>
<feature type="binding site" evidence="13">
    <location>
        <begin position="219"/>
        <end position="220"/>
    </location>
    <ligand>
        <name>ATP</name>
        <dbReference type="ChEBI" id="CHEBI:30616"/>
    </ligand>
</feature>
<dbReference type="Gene3D" id="3.30.2130.10">
    <property type="entry name" value="VC0802-like"/>
    <property type="match status" value="1"/>
</dbReference>
<evidence type="ECO:0000256" key="9">
    <source>
        <dbReference type="ARBA" id="ARBA00022840"/>
    </source>
</evidence>
<comment type="caution">
    <text evidence="17">The sequence shown here is derived from an EMBL/GenBank/DDBJ whole genome shotgun (WGS) entry which is preliminary data.</text>
</comment>
<dbReference type="PANTHER" id="PTHR21499:SF67">
    <property type="entry name" value="ASPARTOKINASE 3"/>
    <property type="match status" value="1"/>
</dbReference>
<evidence type="ECO:0000256" key="12">
    <source>
        <dbReference type="ARBA" id="ARBA00047872"/>
    </source>
</evidence>
<feature type="binding site" evidence="13">
    <location>
        <position position="49"/>
    </location>
    <ligand>
        <name>substrate</name>
    </ligand>
</feature>
<dbReference type="UniPathway" id="UPA00051">
    <property type="reaction ID" value="UER00462"/>
</dbReference>
<dbReference type="InterPro" id="IPR005260">
    <property type="entry name" value="Asp_kin_monofn"/>
</dbReference>
<dbReference type="GO" id="GO:0009090">
    <property type="term" value="P:homoserine biosynthetic process"/>
    <property type="evidence" value="ECO:0007669"/>
    <property type="project" value="TreeGrafter"/>
</dbReference>
<comment type="similarity">
    <text evidence="5 14">Belongs to the aspartokinase family.</text>
</comment>
<dbReference type="GO" id="GO:0005829">
    <property type="term" value="C:cytosol"/>
    <property type="evidence" value="ECO:0007669"/>
    <property type="project" value="TreeGrafter"/>
</dbReference>
<evidence type="ECO:0000256" key="7">
    <source>
        <dbReference type="ARBA" id="ARBA00022741"/>
    </source>
</evidence>
<keyword evidence="11" id="KW-0457">Lysine biosynthesis</keyword>
<dbReference type="InterPro" id="IPR001048">
    <property type="entry name" value="Asp/Glu/Uridylate_kinase"/>
</dbReference>
<evidence type="ECO:0000256" key="14">
    <source>
        <dbReference type="RuleBase" id="RU003448"/>
    </source>
</evidence>
<evidence type="ECO:0000313" key="18">
    <source>
        <dbReference type="Proteomes" id="UP000031938"/>
    </source>
</evidence>
<gene>
    <name evidence="17" type="ORF">KP78_09190</name>
</gene>
<dbReference type="InterPro" id="IPR018042">
    <property type="entry name" value="Aspartate_kinase_CS"/>
</dbReference>
<keyword evidence="7 13" id="KW-0547">Nucleotide-binding</keyword>
<keyword evidence="10" id="KW-0220">Diaminopimelate biosynthesis</keyword>
<dbReference type="Gene3D" id="1.20.120.1320">
    <property type="entry name" value="Aspartokinase, catalytic domain"/>
    <property type="match status" value="1"/>
</dbReference>
<dbReference type="SUPFAM" id="SSF53633">
    <property type="entry name" value="Carbamate kinase-like"/>
    <property type="match status" value="1"/>
</dbReference>
<evidence type="ECO:0000256" key="8">
    <source>
        <dbReference type="ARBA" id="ARBA00022777"/>
    </source>
</evidence>
<dbReference type="NCBIfam" id="NF006540">
    <property type="entry name" value="PRK09034.1"/>
    <property type="match status" value="1"/>
</dbReference>
<comment type="catalytic activity">
    <reaction evidence="12 14">
        <text>L-aspartate + ATP = 4-phospho-L-aspartate + ADP</text>
        <dbReference type="Rhea" id="RHEA:23776"/>
        <dbReference type="ChEBI" id="CHEBI:29991"/>
        <dbReference type="ChEBI" id="CHEBI:30616"/>
        <dbReference type="ChEBI" id="CHEBI:57535"/>
        <dbReference type="ChEBI" id="CHEBI:456216"/>
        <dbReference type="EC" id="2.7.2.4"/>
    </reaction>
</comment>
<feature type="binding site" evidence="13">
    <location>
        <begin position="5"/>
        <end position="8"/>
    </location>
    <ligand>
        <name>ATP</name>
        <dbReference type="ChEBI" id="CHEBI:30616"/>
    </ligand>
</feature>
<comment type="pathway">
    <text evidence="4 15">Amino-acid biosynthesis; L-threonine biosynthesis; L-threonine from L-aspartate: step 1/5.</text>
</comment>
<dbReference type="FunFam" id="3.40.1160.10:FF:000027">
    <property type="entry name" value="Aspartokinase"/>
    <property type="match status" value="1"/>
</dbReference>
<dbReference type="STRING" id="889306.KP78_09190"/>
<dbReference type="InterPro" id="IPR042199">
    <property type="entry name" value="AsparK_Bifunc_asparK/hSer_DH"/>
</dbReference>
<dbReference type="Proteomes" id="UP000031938">
    <property type="component" value="Unassembled WGS sequence"/>
</dbReference>